<evidence type="ECO:0000313" key="6">
    <source>
        <dbReference type="Proteomes" id="UP000266673"/>
    </source>
</evidence>
<comment type="caution">
    <text evidence="5">The sequence shown here is derived from an EMBL/GenBank/DDBJ whole genome shotgun (WGS) entry which is preliminary data.</text>
</comment>
<evidence type="ECO:0000256" key="4">
    <source>
        <dbReference type="RuleBase" id="RU003919"/>
    </source>
</evidence>
<dbReference type="GO" id="GO:0005730">
    <property type="term" value="C:nucleolus"/>
    <property type="evidence" value="ECO:0007669"/>
    <property type="project" value="TreeGrafter"/>
</dbReference>
<dbReference type="SUPFAM" id="SSF47060">
    <property type="entry name" value="S15/NS1 RNA-binding domain"/>
    <property type="match status" value="1"/>
</dbReference>
<dbReference type="Proteomes" id="UP000266673">
    <property type="component" value="Unassembled WGS sequence"/>
</dbReference>
<dbReference type="PANTHER" id="PTHR11885:SF6">
    <property type="entry name" value="SMALL RIBOSOMAL SUBUNIT PROTEIN US15"/>
    <property type="match status" value="1"/>
</dbReference>
<dbReference type="AlphaFoldDB" id="A0A397VK85"/>
<evidence type="ECO:0000313" key="5">
    <source>
        <dbReference type="EMBL" id="RIB22905.1"/>
    </source>
</evidence>
<feature type="non-terminal residue" evidence="5">
    <location>
        <position position="1"/>
    </location>
</feature>
<dbReference type="FunFam" id="1.10.287.10:FF:000003">
    <property type="entry name" value="40S ribosomal protein S13"/>
    <property type="match status" value="1"/>
</dbReference>
<dbReference type="STRING" id="44941.A0A397VK85"/>
<proteinExistence type="inferred from homology"/>
<protein>
    <submittedName>
        <fullName evidence="5">40S ribosomal protein S13</fullName>
    </submittedName>
</protein>
<dbReference type="OrthoDB" id="623277at2759"/>
<sequence>GLVSEIPEDLYYLIKQAVVICKHLGCNRSDKDLKFRLILIESRIHHLAKFYKTTGQFSSDWK</sequence>
<dbReference type="InterPro" id="IPR000589">
    <property type="entry name" value="Ribosomal_uS15"/>
</dbReference>
<accession>A0A397VK85</accession>
<name>A0A397VK85_9GLOM</name>
<comment type="similarity">
    <text evidence="1 4">Belongs to the universal ribosomal protein uS15 family.</text>
</comment>
<dbReference type="InterPro" id="IPR023029">
    <property type="entry name" value="Ribosomal_uS15_arc_euk"/>
</dbReference>
<dbReference type="GO" id="GO:0070181">
    <property type="term" value="F:small ribosomal subunit rRNA binding"/>
    <property type="evidence" value="ECO:0007669"/>
    <property type="project" value="TreeGrafter"/>
</dbReference>
<dbReference type="PANTHER" id="PTHR11885">
    <property type="entry name" value="RIBOSOMAL PROTEIN S15P/S13E"/>
    <property type="match status" value="1"/>
</dbReference>
<evidence type="ECO:0000256" key="2">
    <source>
        <dbReference type="ARBA" id="ARBA00022980"/>
    </source>
</evidence>
<dbReference type="Pfam" id="PF00312">
    <property type="entry name" value="Ribosomal_S15"/>
    <property type="match status" value="1"/>
</dbReference>
<dbReference type="GO" id="GO:0003735">
    <property type="term" value="F:structural constituent of ribosome"/>
    <property type="evidence" value="ECO:0007669"/>
    <property type="project" value="InterPro"/>
</dbReference>
<keyword evidence="2 4" id="KW-0689">Ribosomal protein</keyword>
<dbReference type="GO" id="GO:0022627">
    <property type="term" value="C:cytosolic small ribosomal subunit"/>
    <property type="evidence" value="ECO:0007669"/>
    <property type="project" value="TreeGrafter"/>
</dbReference>
<keyword evidence="3 4" id="KW-0687">Ribonucleoprotein</keyword>
<dbReference type="InterPro" id="IPR009068">
    <property type="entry name" value="uS15_NS1_RNA-bd_sf"/>
</dbReference>
<organism evidence="5 6">
    <name type="scientific">Gigaspora rosea</name>
    <dbReference type="NCBI Taxonomy" id="44941"/>
    <lineage>
        <taxon>Eukaryota</taxon>
        <taxon>Fungi</taxon>
        <taxon>Fungi incertae sedis</taxon>
        <taxon>Mucoromycota</taxon>
        <taxon>Glomeromycotina</taxon>
        <taxon>Glomeromycetes</taxon>
        <taxon>Diversisporales</taxon>
        <taxon>Gigasporaceae</taxon>
        <taxon>Gigaspora</taxon>
    </lineage>
</organism>
<evidence type="ECO:0000256" key="1">
    <source>
        <dbReference type="ARBA" id="ARBA00008434"/>
    </source>
</evidence>
<reference evidence="5 6" key="1">
    <citation type="submission" date="2018-06" db="EMBL/GenBank/DDBJ databases">
        <title>Comparative genomics reveals the genomic features of Rhizophagus irregularis, R. cerebriforme, R. diaphanum and Gigaspora rosea, and their symbiotic lifestyle signature.</title>
        <authorList>
            <person name="Morin E."/>
            <person name="San Clemente H."/>
            <person name="Chen E.C.H."/>
            <person name="De La Providencia I."/>
            <person name="Hainaut M."/>
            <person name="Kuo A."/>
            <person name="Kohler A."/>
            <person name="Murat C."/>
            <person name="Tang N."/>
            <person name="Roy S."/>
            <person name="Loubradou J."/>
            <person name="Henrissat B."/>
            <person name="Grigoriev I.V."/>
            <person name="Corradi N."/>
            <person name="Roux C."/>
            <person name="Martin F.M."/>
        </authorList>
    </citation>
    <scope>NUCLEOTIDE SEQUENCE [LARGE SCALE GENOMIC DNA]</scope>
    <source>
        <strain evidence="5 6">DAOM 194757</strain>
    </source>
</reference>
<gene>
    <name evidence="5" type="ORF">C2G38_1960137</name>
</gene>
<dbReference type="GO" id="GO:0006412">
    <property type="term" value="P:translation"/>
    <property type="evidence" value="ECO:0007669"/>
    <property type="project" value="InterPro"/>
</dbReference>
<dbReference type="Gene3D" id="1.10.287.10">
    <property type="entry name" value="S15/NS1, RNA-binding"/>
    <property type="match status" value="1"/>
</dbReference>
<dbReference type="EMBL" id="QKWP01000287">
    <property type="protein sequence ID" value="RIB22905.1"/>
    <property type="molecule type" value="Genomic_DNA"/>
</dbReference>
<evidence type="ECO:0000256" key="3">
    <source>
        <dbReference type="ARBA" id="ARBA00023274"/>
    </source>
</evidence>
<keyword evidence="6" id="KW-1185">Reference proteome</keyword>